<dbReference type="EMBL" id="JAWNFU010000001">
    <property type="protein sequence ID" value="MDY5152590.1"/>
    <property type="molecule type" value="Genomic_DNA"/>
</dbReference>
<evidence type="ECO:0000313" key="1">
    <source>
        <dbReference type="EMBL" id="MDY5152590.1"/>
    </source>
</evidence>
<reference evidence="2" key="1">
    <citation type="submission" date="2016-10" db="EMBL/GenBank/DDBJ databases">
        <authorList>
            <person name="de Groot N.N."/>
        </authorList>
    </citation>
    <scope>NUCLEOTIDE SEQUENCE [LARGE SCALE GENOMIC DNA]</scope>
    <source>
        <strain evidence="2">DSM 20639</strain>
    </source>
</reference>
<dbReference type="RefSeq" id="WP_074661095.1">
    <property type="nucleotide sequence ID" value="NZ_FNAU01000002.1"/>
</dbReference>
<evidence type="ECO:0000313" key="2">
    <source>
        <dbReference type="EMBL" id="SDE13053.1"/>
    </source>
</evidence>
<dbReference type="EMBL" id="FNAU01000002">
    <property type="protein sequence ID" value="SDE13053.1"/>
    <property type="molecule type" value="Genomic_DNA"/>
</dbReference>
<accession>A0A1G7AED9</accession>
<dbReference type="Proteomes" id="UP001273799">
    <property type="component" value="Unassembled WGS sequence"/>
</dbReference>
<proteinExistence type="predicted"/>
<reference evidence="3" key="2">
    <citation type="submission" date="2016-10" db="EMBL/GenBank/DDBJ databases">
        <authorList>
            <person name="Varghese N."/>
        </authorList>
    </citation>
    <scope>NUCLEOTIDE SEQUENCE [LARGE SCALE GENOMIC DNA]</scope>
    <source>
        <strain evidence="3">DSM 20639</strain>
    </source>
</reference>
<dbReference type="AlphaFoldDB" id="A0A1G7AED9"/>
<name>A0A1G7AED9_9ACTO</name>
<keyword evidence="3" id="KW-1185">Reference proteome</keyword>
<organism evidence="2 3">
    <name type="scientific">Actinobaculum suis</name>
    <dbReference type="NCBI Taxonomy" id="1657"/>
    <lineage>
        <taxon>Bacteria</taxon>
        <taxon>Bacillati</taxon>
        <taxon>Actinomycetota</taxon>
        <taxon>Actinomycetes</taxon>
        <taxon>Actinomycetales</taxon>
        <taxon>Actinomycetaceae</taxon>
        <taxon>Actinobaculum</taxon>
    </lineage>
</organism>
<gene>
    <name evidence="1" type="ORF">R6G71_00760</name>
    <name evidence="2" type="ORF">SAMN05421878_102185</name>
</gene>
<sequence>MTRSKKHARRPVLWSIRVFCDSDLHDREGKKPRRYILGTFEPEPRADYARHLLEAPEVKVRGSIKPLAAWIIDGERYEVVSLWRSVPHASNRTYKDNRHLGPVRKVARPDIDNIMPVLEGLEKVDPLSPEFGEVLETLRKNGNFLDELEDACEIVAARHPVPGEEVREFSEDHLRRVHAEVCEVVSSFLGAELKSRNAVYRGDLIGRGRSPDWGGSIDWGASIVRGAKESFEGGALYWEFKCRLCSLEAKLPARQLIPAFDELMQRKISWVSFVDLLKTRLSQEER</sequence>
<dbReference type="Proteomes" id="UP000182744">
    <property type="component" value="Unassembled WGS sequence"/>
</dbReference>
<reference evidence="1" key="3">
    <citation type="submission" date="2023-10" db="EMBL/GenBank/DDBJ databases">
        <title>Whole Genome based description of the genera Actinobaculum and Actinotignum reveals a complex phylogenetic relationship within the species included in the genus Actinotignum.</title>
        <authorList>
            <person name="Jensen C.S."/>
            <person name="Dargis R."/>
            <person name="Kemp M."/>
            <person name="Christensen J.J."/>
        </authorList>
    </citation>
    <scope>NUCLEOTIDE SEQUENCE</scope>
    <source>
        <strain evidence="1">Actinobaculum_suis_CCUG19206T</strain>
    </source>
</reference>
<evidence type="ECO:0000313" key="3">
    <source>
        <dbReference type="Proteomes" id="UP000182744"/>
    </source>
</evidence>
<protein>
    <submittedName>
        <fullName evidence="2">Uncharacterized protein</fullName>
    </submittedName>
</protein>